<dbReference type="CDD" id="cd00090">
    <property type="entry name" value="HTH_ARSR"/>
    <property type="match status" value="1"/>
</dbReference>
<name>A0A4Q6XUC8_9SPHN</name>
<dbReference type="InterPro" id="IPR036390">
    <property type="entry name" value="WH_DNA-bd_sf"/>
</dbReference>
<proteinExistence type="predicted"/>
<dbReference type="InterPro" id="IPR011991">
    <property type="entry name" value="ArsR-like_HTH"/>
</dbReference>
<dbReference type="InterPro" id="IPR000485">
    <property type="entry name" value="AsnC-type_HTH_dom"/>
</dbReference>
<dbReference type="SUPFAM" id="SSF54909">
    <property type="entry name" value="Dimeric alpha+beta barrel"/>
    <property type="match status" value="1"/>
</dbReference>
<keyword evidence="6" id="KW-1185">Reference proteome</keyword>
<evidence type="ECO:0000313" key="6">
    <source>
        <dbReference type="Proteomes" id="UP000292085"/>
    </source>
</evidence>
<evidence type="ECO:0000256" key="1">
    <source>
        <dbReference type="ARBA" id="ARBA00023015"/>
    </source>
</evidence>
<protein>
    <submittedName>
        <fullName evidence="5">Lrp/AsnC family transcriptional regulator</fullName>
    </submittedName>
</protein>
<evidence type="ECO:0000256" key="3">
    <source>
        <dbReference type="ARBA" id="ARBA00023163"/>
    </source>
</evidence>
<dbReference type="PRINTS" id="PR00033">
    <property type="entry name" value="HTHASNC"/>
</dbReference>
<dbReference type="OrthoDB" id="9813313at2"/>
<dbReference type="Pfam" id="PF01037">
    <property type="entry name" value="AsnC_trans_reg"/>
    <property type="match status" value="1"/>
</dbReference>
<evidence type="ECO:0000313" key="5">
    <source>
        <dbReference type="EMBL" id="RZF63890.1"/>
    </source>
</evidence>
<dbReference type="PROSITE" id="PS00519">
    <property type="entry name" value="HTH_ASNC_1"/>
    <property type="match status" value="1"/>
</dbReference>
<keyword evidence="3" id="KW-0804">Transcription</keyword>
<dbReference type="EMBL" id="SGIS01000020">
    <property type="protein sequence ID" value="RZF63890.1"/>
    <property type="molecule type" value="Genomic_DNA"/>
</dbReference>
<dbReference type="SUPFAM" id="SSF46785">
    <property type="entry name" value="Winged helix' DNA-binding domain"/>
    <property type="match status" value="1"/>
</dbReference>
<dbReference type="InterPro" id="IPR019887">
    <property type="entry name" value="Tscrpt_reg_AsnC/Lrp_C"/>
</dbReference>
<gene>
    <name evidence="5" type="ORF">EWE75_13955</name>
</gene>
<dbReference type="InterPro" id="IPR036388">
    <property type="entry name" value="WH-like_DNA-bd_sf"/>
</dbReference>
<feature type="domain" description="HTH asnC-type" evidence="4">
    <location>
        <begin position="7"/>
        <end position="68"/>
    </location>
</feature>
<organism evidence="5 6">
    <name type="scientific">Sphingomonas populi</name>
    <dbReference type="NCBI Taxonomy" id="2484750"/>
    <lineage>
        <taxon>Bacteria</taxon>
        <taxon>Pseudomonadati</taxon>
        <taxon>Pseudomonadota</taxon>
        <taxon>Alphaproteobacteria</taxon>
        <taxon>Sphingomonadales</taxon>
        <taxon>Sphingomonadaceae</taxon>
        <taxon>Sphingomonas</taxon>
    </lineage>
</organism>
<sequence>MKSTYALDDIDRRILATLQVDATISNSDLAEQVGSSTASVWRRIKAMEAHGLIRQSVRLLDQGVLGYGVNVLCNIRVRSHARDVRGAFEHFVAGRPEILECFSMSGDWDYLLRIVAIDVSDYERFLMNTLLEHPSVGGASSHFALSLTKYTTALPLP</sequence>
<dbReference type="PROSITE" id="PS50956">
    <property type="entry name" value="HTH_ASNC_2"/>
    <property type="match status" value="1"/>
</dbReference>
<reference evidence="5 6" key="1">
    <citation type="submission" date="2019-02" db="EMBL/GenBank/DDBJ databases">
        <authorList>
            <person name="Li Y."/>
        </authorList>
    </citation>
    <scope>NUCLEOTIDE SEQUENCE [LARGE SCALE GENOMIC DNA]</scope>
    <source>
        <strain evidence="5 6">3-7</strain>
    </source>
</reference>
<dbReference type="RefSeq" id="WP_130158492.1">
    <property type="nucleotide sequence ID" value="NZ_SGIS01000020.1"/>
</dbReference>
<evidence type="ECO:0000256" key="2">
    <source>
        <dbReference type="ARBA" id="ARBA00023125"/>
    </source>
</evidence>
<dbReference type="PANTHER" id="PTHR30154">
    <property type="entry name" value="LEUCINE-RESPONSIVE REGULATORY PROTEIN"/>
    <property type="match status" value="1"/>
</dbReference>
<dbReference type="GO" id="GO:0005829">
    <property type="term" value="C:cytosol"/>
    <property type="evidence" value="ECO:0007669"/>
    <property type="project" value="TreeGrafter"/>
</dbReference>
<dbReference type="Pfam" id="PF13404">
    <property type="entry name" value="HTH_AsnC-type"/>
    <property type="match status" value="1"/>
</dbReference>
<dbReference type="InterPro" id="IPR019888">
    <property type="entry name" value="Tscrpt_reg_AsnC-like"/>
</dbReference>
<dbReference type="InterPro" id="IPR019885">
    <property type="entry name" value="Tscrpt_reg_HTH_AsnC-type_CS"/>
</dbReference>
<dbReference type="SMART" id="SM00344">
    <property type="entry name" value="HTH_ASNC"/>
    <property type="match status" value="1"/>
</dbReference>
<keyword evidence="2" id="KW-0238">DNA-binding</keyword>
<dbReference type="Gene3D" id="3.30.70.920">
    <property type="match status" value="1"/>
</dbReference>
<dbReference type="Proteomes" id="UP000292085">
    <property type="component" value="Unassembled WGS sequence"/>
</dbReference>
<keyword evidence="1" id="KW-0805">Transcription regulation</keyword>
<comment type="caution">
    <text evidence="5">The sequence shown here is derived from an EMBL/GenBank/DDBJ whole genome shotgun (WGS) entry which is preliminary data.</text>
</comment>
<evidence type="ECO:0000259" key="4">
    <source>
        <dbReference type="PROSITE" id="PS50956"/>
    </source>
</evidence>
<dbReference type="GO" id="GO:0043565">
    <property type="term" value="F:sequence-specific DNA binding"/>
    <property type="evidence" value="ECO:0007669"/>
    <property type="project" value="InterPro"/>
</dbReference>
<dbReference type="AlphaFoldDB" id="A0A4Q6XUC8"/>
<dbReference type="PANTHER" id="PTHR30154:SF17">
    <property type="entry name" value="DNA-BINDING TRANSCRIPTIONAL ACTIVATOR DECR"/>
    <property type="match status" value="1"/>
</dbReference>
<dbReference type="GO" id="GO:0006355">
    <property type="term" value="P:regulation of DNA-templated transcription"/>
    <property type="evidence" value="ECO:0007669"/>
    <property type="project" value="UniProtKB-ARBA"/>
</dbReference>
<accession>A0A4Q6XUC8</accession>
<dbReference type="InterPro" id="IPR011008">
    <property type="entry name" value="Dimeric_a/b-barrel"/>
</dbReference>
<dbReference type="GO" id="GO:0043200">
    <property type="term" value="P:response to amino acid"/>
    <property type="evidence" value="ECO:0007669"/>
    <property type="project" value="TreeGrafter"/>
</dbReference>
<dbReference type="Gene3D" id="1.10.10.10">
    <property type="entry name" value="Winged helix-like DNA-binding domain superfamily/Winged helix DNA-binding domain"/>
    <property type="match status" value="1"/>
</dbReference>